<dbReference type="HOGENOM" id="CLU_017985_1_0_11"/>
<dbReference type="STRING" id="326424.FRAAL5255"/>
<dbReference type="FunFam" id="1.10.3710.10:FF:000003">
    <property type="entry name" value="ATPase, AAA family protein"/>
    <property type="match status" value="1"/>
</dbReference>
<dbReference type="EMBL" id="CT573213">
    <property type="protein sequence ID" value="CAJ63888.1"/>
    <property type="molecule type" value="Genomic_DNA"/>
</dbReference>
<dbReference type="InterPro" id="IPR003959">
    <property type="entry name" value="ATPase_AAA_core"/>
</dbReference>
<organism evidence="6 7">
    <name type="scientific">Frankia alni (strain DSM 45986 / CECT 9034 / ACN14a)</name>
    <dbReference type="NCBI Taxonomy" id="326424"/>
    <lineage>
        <taxon>Bacteria</taxon>
        <taxon>Bacillati</taxon>
        <taxon>Actinomycetota</taxon>
        <taxon>Actinomycetes</taxon>
        <taxon>Frankiales</taxon>
        <taxon>Frankiaceae</taxon>
        <taxon>Frankia</taxon>
    </lineage>
</organism>
<keyword evidence="6" id="KW-0548">Nucleotidyltransferase</keyword>
<dbReference type="GO" id="GO:0000731">
    <property type="term" value="P:DNA synthesis involved in DNA repair"/>
    <property type="evidence" value="ECO:0007669"/>
    <property type="project" value="TreeGrafter"/>
</dbReference>
<keyword evidence="2" id="KW-0547">Nucleotide-binding</keyword>
<dbReference type="SMART" id="SM00382">
    <property type="entry name" value="AAA"/>
    <property type="match status" value="1"/>
</dbReference>
<name>Q0RF62_FRAAA</name>
<feature type="region of interest" description="Disordered" evidence="4">
    <location>
        <begin position="1"/>
        <end position="27"/>
    </location>
</feature>
<dbReference type="CDD" id="cd18139">
    <property type="entry name" value="HLD_clamp_RarA"/>
    <property type="match status" value="1"/>
</dbReference>
<dbReference type="GO" id="GO:0016887">
    <property type="term" value="F:ATP hydrolysis activity"/>
    <property type="evidence" value="ECO:0007669"/>
    <property type="project" value="InterPro"/>
</dbReference>
<dbReference type="PANTHER" id="PTHR13779:SF7">
    <property type="entry name" value="ATPASE WRNIP1"/>
    <property type="match status" value="1"/>
</dbReference>
<dbReference type="InterPro" id="IPR003593">
    <property type="entry name" value="AAA+_ATPase"/>
</dbReference>
<dbReference type="Proteomes" id="UP000000657">
    <property type="component" value="Chromosome"/>
</dbReference>
<evidence type="ECO:0000313" key="6">
    <source>
        <dbReference type="EMBL" id="CAJ63888.1"/>
    </source>
</evidence>
<dbReference type="FunFam" id="1.20.272.10:FF:000001">
    <property type="entry name" value="Putative AAA family ATPase"/>
    <property type="match status" value="1"/>
</dbReference>
<dbReference type="AlphaFoldDB" id="Q0RF62"/>
<dbReference type="InterPro" id="IPR008921">
    <property type="entry name" value="DNA_pol3_clamp-load_cplx_C"/>
</dbReference>
<keyword evidence="7" id="KW-1185">Reference proteome</keyword>
<evidence type="ECO:0000256" key="2">
    <source>
        <dbReference type="ARBA" id="ARBA00022741"/>
    </source>
</evidence>
<evidence type="ECO:0000256" key="4">
    <source>
        <dbReference type="SAM" id="MobiDB-lite"/>
    </source>
</evidence>
<dbReference type="Gene3D" id="1.10.8.60">
    <property type="match status" value="1"/>
</dbReference>
<dbReference type="Pfam" id="PF16193">
    <property type="entry name" value="AAA_assoc_2"/>
    <property type="match status" value="1"/>
</dbReference>
<evidence type="ECO:0000256" key="3">
    <source>
        <dbReference type="ARBA" id="ARBA00022840"/>
    </source>
</evidence>
<gene>
    <name evidence="6" type="ordered locus">FRAAL5255</name>
</gene>
<proteinExistence type="inferred from homology"/>
<feature type="domain" description="AAA+ ATPase" evidence="5">
    <location>
        <begin position="93"/>
        <end position="209"/>
    </location>
</feature>
<dbReference type="Pfam" id="PF12002">
    <property type="entry name" value="MgsA_C"/>
    <property type="match status" value="1"/>
</dbReference>
<dbReference type="InterPro" id="IPR051314">
    <property type="entry name" value="AAA_ATPase_RarA/MGS1/WRNIP1"/>
</dbReference>
<keyword evidence="6" id="KW-0808">Transferase</keyword>
<dbReference type="GO" id="GO:0008047">
    <property type="term" value="F:enzyme activator activity"/>
    <property type="evidence" value="ECO:0007669"/>
    <property type="project" value="TreeGrafter"/>
</dbReference>
<comment type="similarity">
    <text evidence="1">Belongs to the AAA ATPase family. RarA/MGS1/WRNIP1 subfamily.</text>
</comment>
<sequence length="534" mass="55006">MSLFDTADLFGGDATPPPGAGRSAGGVVGRAAGAAEGSDVGGTGGRDAASGSAGAGPIPLAARLRPQTLDEVVGQRHLLGAGSPLRRLVEGGGTTSVILWGPPGTGKTTLAHIVSRATGRRFRELSAVTAGVKDVRAVIDEARAASSASGTRTVLFIDEVHRFTRTQQDALLPSVELGWVTLVAATTENPFFSVVSPLLSRSLLLTLEPLTDDDIRGVLDRALHDPRGYADRVALTDEAREHVVRLAGGDARRALTVLEAGAEALLADLAAVEAAKSVDPVDPVDPVDLVDLVEGVGAADGAGTGRPAALLEVAVLEQAVNRAAVRYDRSGDQHYDVISAFIKSMRGGDADAALHYLARMLEAGEDPRFIARRMIILASEDVGMADPGALGVAVAAGQALDLVGLPEARLALAQAVIHLALAPKSNAVIRAIDAATADVRAGRAGPVPAHLRDAHYRGAARAGSGAGYRYPHDAPGGVVRQQYPPDGLTGADYYQPGGNGFERRATERLRDLRSTVRGTPAEPASDAAPPGPAD</sequence>
<dbReference type="GO" id="GO:0006261">
    <property type="term" value="P:DNA-templated DNA replication"/>
    <property type="evidence" value="ECO:0007669"/>
    <property type="project" value="TreeGrafter"/>
</dbReference>
<dbReference type="InterPro" id="IPR021886">
    <property type="entry name" value="MgsA_C"/>
</dbReference>
<evidence type="ECO:0000256" key="1">
    <source>
        <dbReference type="ARBA" id="ARBA00008959"/>
    </source>
</evidence>
<protein>
    <submittedName>
        <fullName evidence="6">Polynucleotide enzyme with nucleotide triphosphate hydrolase domain</fullName>
        <ecNumber evidence="6">2.7.7.7</ecNumber>
    </submittedName>
</protein>
<dbReference type="OrthoDB" id="9778364at2"/>
<dbReference type="RefSeq" id="WP_011606346.1">
    <property type="nucleotide sequence ID" value="NC_008278.1"/>
</dbReference>
<feature type="region of interest" description="Disordered" evidence="4">
    <location>
        <begin position="511"/>
        <end position="534"/>
    </location>
</feature>
<dbReference type="Gene3D" id="1.10.3710.10">
    <property type="entry name" value="DNA polymerase III clamp loader subunits, C-terminal domain"/>
    <property type="match status" value="1"/>
</dbReference>
<dbReference type="PANTHER" id="PTHR13779">
    <property type="entry name" value="WERNER HELICASE-INTERACTING PROTEIN 1 FAMILY MEMBER"/>
    <property type="match status" value="1"/>
</dbReference>
<dbReference type="GO" id="GO:0003887">
    <property type="term" value="F:DNA-directed DNA polymerase activity"/>
    <property type="evidence" value="ECO:0007669"/>
    <property type="project" value="UniProtKB-EC"/>
</dbReference>
<feature type="region of interest" description="Disordered" evidence="4">
    <location>
        <begin position="35"/>
        <end position="54"/>
    </location>
</feature>
<dbReference type="SUPFAM" id="SSF48019">
    <property type="entry name" value="post-AAA+ oligomerization domain-like"/>
    <property type="match status" value="1"/>
</dbReference>
<keyword evidence="3" id="KW-0067">ATP-binding</keyword>
<evidence type="ECO:0000259" key="5">
    <source>
        <dbReference type="SMART" id="SM00382"/>
    </source>
</evidence>
<dbReference type="PRINTS" id="PR00830">
    <property type="entry name" value="ENDOLAPTASE"/>
</dbReference>
<evidence type="ECO:0000313" key="7">
    <source>
        <dbReference type="Proteomes" id="UP000000657"/>
    </source>
</evidence>
<dbReference type="FunFam" id="3.40.50.300:FF:000345">
    <property type="entry name" value="AAA family ATPase"/>
    <property type="match status" value="1"/>
</dbReference>
<dbReference type="GO" id="GO:0003677">
    <property type="term" value="F:DNA binding"/>
    <property type="evidence" value="ECO:0007669"/>
    <property type="project" value="InterPro"/>
</dbReference>
<dbReference type="Pfam" id="PF00004">
    <property type="entry name" value="AAA"/>
    <property type="match status" value="1"/>
</dbReference>
<dbReference type="InterPro" id="IPR032423">
    <property type="entry name" value="AAA_assoc_2"/>
</dbReference>
<keyword evidence="6" id="KW-0378">Hydrolase</keyword>
<dbReference type="eggNOG" id="COG2256">
    <property type="taxonomic scope" value="Bacteria"/>
</dbReference>
<dbReference type="GO" id="GO:0005524">
    <property type="term" value="F:ATP binding"/>
    <property type="evidence" value="ECO:0007669"/>
    <property type="project" value="UniProtKB-KW"/>
</dbReference>
<dbReference type="EC" id="2.7.7.7" evidence="6"/>
<dbReference type="Gene3D" id="3.40.50.300">
    <property type="entry name" value="P-loop containing nucleotide triphosphate hydrolases"/>
    <property type="match status" value="1"/>
</dbReference>
<dbReference type="GO" id="GO:0017116">
    <property type="term" value="F:single-stranded DNA helicase activity"/>
    <property type="evidence" value="ECO:0007669"/>
    <property type="project" value="TreeGrafter"/>
</dbReference>
<reference evidence="6 7" key="1">
    <citation type="journal article" date="2007" name="Genome Res.">
        <title>Genome characteristics of facultatively symbiotic Frankia sp. strains reflect host range and host plant biogeography.</title>
        <authorList>
            <person name="Normand P."/>
            <person name="Lapierre P."/>
            <person name="Tisa L.S."/>
            <person name="Gogarten J.P."/>
            <person name="Alloisio N."/>
            <person name="Bagnarol E."/>
            <person name="Bassi C.A."/>
            <person name="Berry A.M."/>
            <person name="Bickhart D.M."/>
            <person name="Choisne N."/>
            <person name="Couloux A."/>
            <person name="Cournoyer B."/>
            <person name="Cruveiller S."/>
            <person name="Daubin V."/>
            <person name="Demange N."/>
            <person name="Francino M.P."/>
            <person name="Goltsman E."/>
            <person name="Huang Y."/>
            <person name="Kopp O.R."/>
            <person name="Labarre L."/>
            <person name="Lapidus A."/>
            <person name="Lavire C."/>
            <person name="Marechal J."/>
            <person name="Martinez M."/>
            <person name="Mastronunzio J.E."/>
            <person name="Mullin B.C."/>
            <person name="Niemann J."/>
            <person name="Pujic P."/>
            <person name="Rawnsley T."/>
            <person name="Rouy Z."/>
            <person name="Schenowitz C."/>
            <person name="Sellstedt A."/>
            <person name="Tavares F."/>
            <person name="Tomkins J.P."/>
            <person name="Vallenet D."/>
            <person name="Valverde C."/>
            <person name="Wall L.G."/>
            <person name="Wang Y."/>
            <person name="Medigue C."/>
            <person name="Benson D.R."/>
        </authorList>
    </citation>
    <scope>NUCLEOTIDE SEQUENCE [LARGE SCALE GENOMIC DNA]</scope>
    <source>
        <strain evidence="7">DSM 45986 / CECT 9034 / ACN14a</strain>
    </source>
</reference>
<dbReference type="SUPFAM" id="SSF52540">
    <property type="entry name" value="P-loop containing nucleoside triphosphate hydrolases"/>
    <property type="match status" value="1"/>
</dbReference>
<dbReference type="InterPro" id="IPR027417">
    <property type="entry name" value="P-loop_NTPase"/>
</dbReference>
<dbReference type="KEGG" id="fal:FRAAL5255"/>
<dbReference type="CDD" id="cd00009">
    <property type="entry name" value="AAA"/>
    <property type="match status" value="1"/>
</dbReference>
<dbReference type="Gene3D" id="1.20.272.10">
    <property type="match status" value="1"/>
</dbReference>
<accession>Q0RF62</accession>